<reference evidence="2 3" key="1">
    <citation type="submission" date="2014-02" db="EMBL/GenBank/DDBJ databases">
        <title>The small core and large imbalanced accessory genome model reveals a collaborative survival strategy of Sorangium cellulosum strains in nature.</title>
        <authorList>
            <person name="Han K."/>
            <person name="Peng R."/>
            <person name="Blom J."/>
            <person name="Li Y.-Z."/>
        </authorList>
    </citation>
    <scope>NUCLEOTIDE SEQUENCE [LARGE SCALE GENOMIC DNA]</scope>
    <source>
        <strain evidence="2 3">So0008-312</strain>
    </source>
</reference>
<dbReference type="InterPro" id="IPR003776">
    <property type="entry name" value="YcaO-like_dom"/>
</dbReference>
<feature type="domain" description="YcaO" evidence="1">
    <location>
        <begin position="39"/>
        <end position="380"/>
    </location>
</feature>
<proteinExistence type="predicted"/>
<evidence type="ECO:0000313" key="3">
    <source>
        <dbReference type="Proteomes" id="UP000075260"/>
    </source>
</evidence>
<dbReference type="PANTHER" id="PTHR37809">
    <property type="entry name" value="RIBOSOMAL PROTEIN S12 METHYLTHIOTRANSFERASE ACCESSORY FACTOR YCAO"/>
    <property type="match status" value="1"/>
</dbReference>
<comment type="caution">
    <text evidence="2">The sequence shown here is derived from an EMBL/GenBank/DDBJ whole genome shotgun (WGS) entry which is preliminary data.</text>
</comment>
<accession>A0A150QHN4</accession>
<organism evidence="2 3">
    <name type="scientific">Sorangium cellulosum</name>
    <name type="common">Polyangium cellulosum</name>
    <dbReference type="NCBI Taxonomy" id="56"/>
    <lineage>
        <taxon>Bacteria</taxon>
        <taxon>Pseudomonadati</taxon>
        <taxon>Myxococcota</taxon>
        <taxon>Polyangia</taxon>
        <taxon>Polyangiales</taxon>
        <taxon>Polyangiaceae</taxon>
        <taxon>Sorangium</taxon>
    </lineage>
</organism>
<dbReference type="PROSITE" id="PS51664">
    <property type="entry name" value="YCAO"/>
    <property type="match status" value="1"/>
</dbReference>
<evidence type="ECO:0000259" key="1">
    <source>
        <dbReference type="PROSITE" id="PS51664"/>
    </source>
</evidence>
<protein>
    <recommendedName>
        <fullName evidence="1">YcaO domain-containing protein</fullName>
    </recommendedName>
</protein>
<dbReference type="EMBL" id="JEMA01000649">
    <property type="protein sequence ID" value="KYF67464.1"/>
    <property type="molecule type" value="Genomic_DNA"/>
</dbReference>
<dbReference type="PANTHER" id="PTHR37809:SF1">
    <property type="entry name" value="RIBOSOMAL PROTEIN S12 METHYLTHIOTRANSFERASE ACCESSORY FACTOR YCAO"/>
    <property type="match status" value="1"/>
</dbReference>
<dbReference type="Proteomes" id="UP000075260">
    <property type="component" value="Unassembled WGS sequence"/>
</dbReference>
<dbReference type="Pfam" id="PF02624">
    <property type="entry name" value="YcaO"/>
    <property type="match status" value="1"/>
</dbReference>
<dbReference type="NCBIfam" id="TIGR00702">
    <property type="entry name" value="YcaO-type kinase domain"/>
    <property type="match status" value="1"/>
</dbReference>
<evidence type="ECO:0000313" key="2">
    <source>
        <dbReference type="EMBL" id="KYF67464.1"/>
    </source>
</evidence>
<sequence>MLRRVPITRVVDVTPLDYLGLPSWVAVTPLAKDLTTHAGKGLTHRAARLSAVMEAIERCCAEDLPASTEVRRASFEELRESAGDAVLNLEDCDLPFRSVYRPDRACSWMMAFDLIQRQHVWVPVDLVITPGSDGIYPGPHTNGLASGNTYTEAALHALCEVIERDTVAQYEFCDEVAESDDHDVPQCQMIDLDTIPGELQEWRDRITRAGLRLAIGELINSTAVSTFAAGILDPAFPSLHGAAERRFAGWGTDLDPRRAVLRAVTEAVQSRVVTMQGARDTFEGGQSIDRTWTLQRLADFYYPRDLHPFDAARSSSSGDLLRDLEEVCERLAGAGFTRCIVADLTRSDLQVPVVRIIVPGMSGPATCGERPSWRQLRHLL</sequence>
<gene>
    <name evidence="2" type="ORF">BE15_18825</name>
</gene>
<dbReference type="Gene3D" id="3.30.1330.230">
    <property type="match status" value="2"/>
</dbReference>
<dbReference type="AlphaFoldDB" id="A0A150QHN4"/>
<name>A0A150QHN4_SORCE</name>